<accession>A0A382WQH0</accession>
<dbReference type="AlphaFoldDB" id="A0A382WQH0"/>
<sequence length="188" mass="20785">NVMHQKHPNRNRTRAAGDPKTIMVVSNFYCGDHIVPSACISDVAYCDFEARLLAHLRDWGHKIIYKPRPLIGTRAPSDFAARFDGREENKPSETVLHNADVLILPSPTSTSFATALASKVPSVFIDFGMITHSDNARAALEKCCAIVPAPHGPNNRIVINWDLLRQAITKAPSLDDDTYVSLFHGRVV</sequence>
<evidence type="ECO:0000313" key="1">
    <source>
        <dbReference type="EMBL" id="SVD61107.1"/>
    </source>
</evidence>
<reference evidence="1" key="1">
    <citation type="submission" date="2018-05" db="EMBL/GenBank/DDBJ databases">
        <authorList>
            <person name="Lanie J.A."/>
            <person name="Ng W.-L."/>
            <person name="Kazmierczak K.M."/>
            <person name="Andrzejewski T.M."/>
            <person name="Davidsen T.M."/>
            <person name="Wayne K.J."/>
            <person name="Tettelin H."/>
            <person name="Glass J.I."/>
            <person name="Rusch D."/>
            <person name="Podicherti R."/>
            <person name="Tsui H.-C.T."/>
            <person name="Winkler M.E."/>
        </authorList>
    </citation>
    <scope>NUCLEOTIDE SEQUENCE</scope>
</reference>
<proteinExistence type="predicted"/>
<name>A0A382WQH0_9ZZZZ</name>
<feature type="non-terminal residue" evidence="1">
    <location>
        <position position="1"/>
    </location>
</feature>
<evidence type="ECO:0008006" key="2">
    <source>
        <dbReference type="Google" id="ProtNLM"/>
    </source>
</evidence>
<dbReference type="EMBL" id="UINC01161742">
    <property type="protein sequence ID" value="SVD61107.1"/>
    <property type="molecule type" value="Genomic_DNA"/>
</dbReference>
<organism evidence="1">
    <name type="scientific">marine metagenome</name>
    <dbReference type="NCBI Taxonomy" id="408172"/>
    <lineage>
        <taxon>unclassified sequences</taxon>
        <taxon>metagenomes</taxon>
        <taxon>ecological metagenomes</taxon>
    </lineage>
</organism>
<gene>
    <name evidence="1" type="ORF">METZ01_LOCUS413961</name>
</gene>
<protein>
    <recommendedName>
        <fullName evidence="2">Polysaccharide pyruvyl transferase domain-containing protein</fullName>
    </recommendedName>
</protein>